<keyword evidence="1" id="KW-0812">Transmembrane</keyword>
<dbReference type="EMBL" id="JAFCLK010000030">
    <property type="protein sequence ID" value="MBR1139515.1"/>
    <property type="molecule type" value="Genomic_DNA"/>
</dbReference>
<feature type="transmembrane region" description="Helical" evidence="1">
    <location>
        <begin position="352"/>
        <end position="371"/>
    </location>
</feature>
<reference evidence="4" key="1">
    <citation type="journal article" date="2021" name="ISME J.">
        <title>Evolutionary origin and ecological implication of a unique nif island in free-living Bradyrhizobium lineages.</title>
        <authorList>
            <person name="Tao J."/>
        </authorList>
    </citation>
    <scope>NUCLEOTIDE SEQUENCE [LARGE SCALE GENOMIC DNA]</scope>
    <source>
        <strain evidence="4">SZCCT0094</strain>
    </source>
</reference>
<accession>A0ABS5GDW2</accession>
<protein>
    <submittedName>
        <fullName evidence="3">Adenylate/guanylate cyclase domain-containing protein</fullName>
    </submittedName>
</protein>
<dbReference type="InterPro" id="IPR029787">
    <property type="entry name" value="Nucleotide_cyclase"/>
</dbReference>
<evidence type="ECO:0000256" key="1">
    <source>
        <dbReference type="SAM" id="Phobius"/>
    </source>
</evidence>
<dbReference type="PROSITE" id="PS50125">
    <property type="entry name" value="GUANYLATE_CYCLASE_2"/>
    <property type="match status" value="1"/>
</dbReference>
<keyword evidence="1" id="KW-0472">Membrane</keyword>
<name>A0ABS5GDW2_9BRAD</name>
<feature type="domain" description="Guanylate cyclase" evidence="2">
    <location>
        <begin position="465"/>
        <end position="597"/>
    </location>
</feature>
<feature type="transmembrane region" description="Helical" evidence="1">
    <location>
        <begin position="378"/>
        <end position="400"/>
    </location>
</feature>
<dbReference type="Gene3D" id="3.30.70.1230">
    <property type="entry name" value="Nucleotide cyclase"/>
    <property type="match status" value="1"/>
</dbReference>
<keyword evidence="1" id="KW-1133">Transmembrane helix</keyword>
<dbReference type="CDD" id="cd07302">
    <property type="entry name" value="CHD"/>
    <property type="match status" value="1"/>
</dbReference>
<dbReference type="Proteomes" id="UP001314635">
    <property type="component" value="Unassembled WGS sequence"/>
</dbReference>
<dbReference type="InterPro" id="IPR007890">
    <property type="entry name" value="CHASE2"/>
</dbReference>
<keyword evidence="4" id="KW-1185">Reference proteome</keyword>
<dbReference type="PROSITE" id="PS51257">
    <property type="entry name" value="PROKAR_LIPOPROTEIN"/>
    <property type="match status" value="1"/>
</dbReference>
<dbReference type="PANTHER" id="PTHR43081">
    <property type="entry name" value="ADENYLATE CYCLASE, TERMINAL-DIFFERENTIATION SPECIFIC-RELATED"/>
    <property type="match status" value="1"/>
</dbReference>
<dbReference type="InterPro" id="IPR050697">
    <property type="entry name" value="Adenylyl/Guanylyl_Cyclase_3/4"/>
</dbReference>
<dbReference type="PANTHER" id="PTHR43081:SF1">
    <property type="entry name" value="ADENYLATE CYCLASE, TERMINAL-DIFFERENTIATION SPECIFIC"/>
    <property type="match status" value="1"/>
</dbReference>
<comment type="caution">
    <text evidence="3">The sequence shown here is derived from an EMBL/GenBank/DDBJ whole genome shotgun (WGS) entry which is preliminary data.</text>
</comment>
<dbReference type="InterPro" id="IPR001054">
    <property type="entry name" value="A/G_cyclase"/>
</dbReference>
<dbReference type="Pfam" id="PF05226">
    <property type="entry name" value="CHASE2"/>
    <property type="match status" value="1"/>
</dbReference>
<dbReference type="SUPFAM" id="SSF55073">
    <property type="entry name" value="Nucleotide cyclase"/>
    <property type="match status" value="1"/>
</dbReference>
<dbReference type="SMART" id="SM01080">
    <property type="entry name" value="CHASE2"/>
    <property type="match status" value="1"/>
</dbReference>
<sequence>MAVAIGRRTRDALAVIVIALACAALFASPAFERARGLSLDALTWLRFEAFGNRHDAATSPAVVVAIDEESYQAAPFKGAPLLTWTGEIGRVLTALLDGGAKVVGFDMVFQTSIEQSEIPLGDTTLGEKTRGFDRDFLRALAAAAGGGKVVLGEIFGEPPILPAPGQRIAVRQQQNLRPLNTYTDSDDVVRRHPLTLSAEGKAVPSMALELAARSLGLAPRIAPDGVTLGDYTVPGSVAGTMTLNFAGGAQDIPTYSFADLRSCALNGDKDYFRREFAGKVVLIGTVGIEDRRLTSKRFATRAEGARRPRCVLGERAVPQSFARSTIAGVYIHATAVNNLVRQDAAIELKRPAVVAIATALALLAAALARVLRPASAAAILALLAVLYTALATALFNHAYALPLAEPLAAGVLALAATTGYRFMVTDKDRRLLQKSFAYYLAPREIERMLASRRLPQLGGETREVTVFFSDIEGFSRIAEQMSPEQLMALTNEYLSAITDVIESHDGYVDKYIGDSVVAMFGAPLDDPDHARSAARAALDCRARLAELNRTSTAFQGIKVAQRIGINSGAALVGNFGSQRRFNYSVMSDAVNVASRLEGANKFYGTTIIASDSTVKLAGDEFAWRELDTIRVKGREQSLSIYELHGRADALTPQDRRLLDGYAAGLAHWRAGELAQAGECFAAAAAVDTPSALFAARVTAACQAGPAAWDPVRALQEK</sequence>
<evidence type="ECO:0000313" key="3">
    <source>
        <dbReference type="EMBL" id="MBR1139515.1"/>
    </source>
</evidence>
<evidence type="ECO:0000313" key="4">
    <source>
        <dbReference type="Proteomes" id="UP001314635"/>
    </source>
</evidence>
<dbReference type="RefSeq" id="WP_172237690.1">
    <property type="nucleotide sequence ID" value="NZ_JABFDP010000017.1"/>
</dbReference>
<proteinExistence type="predicted"/>
<dbReference type="Pfam" id="PF00211">
    <property type="entry name" value="Guanylate_cyc"/>
    <property type="match status" value="1"/>
</dbReference>
<organism evidence="3 4">
    <name type="scientific">Bradyrhizobium denitrificans</name>
    <dbReference type="NCBI Taxonomy" id="2734912"/>
    <lineage>
        <taxon>Bacteria</taxon>
        <taxon>Pseudomonadati</taxon>
        <taxon>Pseudomonadota</taxon>
        <taxon>Alphaproteobacteria</taxon>
        <taxon>Hyphomicrobiales</taxon>
        <taxon>Nitrobacteraceae</taxon>
        <taxon>Bradyrhizobium</taxon>
    </lineage>
</organism>
<evidence type="ECO:0000259" key="2">
    <source>
        <dbReference type="PROSITE" id="PS50125"/>
    </source>
</evidence>
<gene>
    <name evidence="3" type="ORF">JQ619_27525</name>
</gene>
<dbReference type="SMART" id="SM00044">
    <property type="entry name" value="CYCc"/>
    <property type="match status" value="1"/>
</dbReference>